<feature type="region of interest" description="Disordered" evidence="1">
    <location>
        <begin position="362"/>
        <end position="387"/>
    </location>
</feature>
<dbReference type="RefSeq" id="WP_089910633.1">
    <property type="nucleotide sequence ID" value="NZ_FOBB01000002.1"/>
</dbReference>
<feature type="domain" description="XdhC Rossmann" evidence="3">
    <location>
        <begin position="209"/>
        <end position="353"/>
    </location>
</feature>
<keyword evidence="5" id="KW-1185">Reference proteome</keyword>
<protein>
    <submittedName>
        <fullName evidence="4">Xanthine and CO dehydrogenase maturation factor, XdhC/CoxF family</fullName>
    </submittedName>
</protein>
<dbReference type="AlphaFoldDB" id="A0A1H7S1G0"/>
<evidence type="ECO:0000259" key="2">
    <source>
        <dbReference type="Pfam" id="PF02625"/>
    </source>
</evidence>
<evidence type="ECO:0000256" key="1">
    <source>
        <dbReference type="SAM" id="MobiDB-lite"/>
    </source>
</evidence>
<feature type="domain" description="XdhC- CoxI" evidence="2">
    <location>
        <begin position="16"/>
        <end position="81"/>
    </location>
</feature>
<dbReference type="InterPro" id="IPR052698">
    <property type="entry name" value="MoCofactor_Util/Proc"/>
</dbReference>
<evidence type="ECO:0000259" key="3">
    <source>
        <dbReference type="Pfam" id="PF13478"/>
    </source>
</evidence>
<dbReference type="OrthoDB" id="9773039at2"/>
<gene>
    <name evidence="4" type="ORF">SAMN04488505_102772</name>
</gene>
<dbReference type="Pfam" id="PF13478">
    <property type="entry name" value="XdhC_C"/>
    <property type="match status" value="1"/>
</dbReference>
<reference evidence="4 5" key="1">
    <citation type="submission" date="2016-10" db="EMBL/GenBank/DDBJ databases">
        <authorList>
            <person name="de Groot N.N."/>
        </authorList>
    </citation>
    <scope>NUCLEOTIDE SEQUENCE [LARGE SCALE GENOMIC DNA]</scope>
    <source>
        <strain evidence="4 5">DSM 21039</strain>
    </source>
</reference>
<name>A0A1H7S1G0_9BACT</name>
<sequence>MKELKDIVAAFEKAQLQGQQTALATVVLVEGSAYRRPGARMLITEDGQLTGAISGGCLEGDALRKAQQVMFRQQAMLVTYDTTDEDDAKLGVQLGCNGIIHILIEPVVPTAPNHPIQLLKACLQQRQTSVLATLFSLEDKKGIQPGTVLLLSQHSVQKNSFFSNVEWPDNTLLQDAQEALRTQLHVTKQYTYTHTFTAFIEVVHPAPALIIFGAGNDAIPLTALAAVLGWETTVVDGRPSYATPLRFPQAGKVLVSRSEQALSQVVIDDRTAVVLMTHNYNYDLAMLRQLLPLELPYIGSLGPKKKLDRMLDELRAAGITITPEQLQKVYGPTGLDIGAEGAEEIALSVMAEIKAVLSNRSGAPLRDKDTPIHAPRVPHNGEPAVLH</sequence>
<accession>A0A1H7S1G0</accession>
<dbReference type="STRING" id="573321.SAMN04488505_102772"/>
<dbReference type="Pfam" id="PF02625">
    <property type="entry name" value="XdhC_CoxI"/>
    <property type="match status" value="1"/>
</dbReference>
<dbReference type="EMBL" id="FOBB01000002">
    <property type="protein sequence ID" value="SEL65437.1"/>
    <property type="molecule type" value="Genomic_DNA"/>
</dbReference>
<dbReference type="PANTHER" id="PTHR30388:SF6">
    <property type="entry name" value="XANTHINE DEHYDROGENASE SUBUNIT A-RELATED"/>
    <property type="match status" value="1"/>
</dbReference>
<evidence type="ECO:0000313" key="4">
    <source>
        <dbReference type="EMBL" id="SEL65437.1"/>
    </source>
</evidence>
<dbReference type="InterPro" id="IPR027051">
    <property type="entry name" value="XdhC_Rossmann_dom"/>
</dbReference>
<dbReference type="InterPro" id="IPR003777">
    <property type="entry name" value="XdhC_CoxI"/>
</dbReference>
<proteinExistence type="predicted"/>
<dbReference type="Gene3D" id="3.40.50.720">
    <property type="entry name" value="NAD(P)-binding Rossmann-like Domain"/>
    <property type="match status" value="1"/>
</dbReference>
<organism evidence="4 5">
    <name type="scientific">Chitinophaga rupis</name>
    <dbReference type="NCBI Taxonomy" id="573321"/>
    <lineage>
        <taxon>Bacteria</taxon>
        <taxon>Pseudomonadati</taxon>
        <taxon>Bacteroidota</taxon>
        <taxon>Chitinophagia</taxon>
        <taxon>Chitinophagales</taxon>
        <taxon>Chitinophagaceae</taxon>
        <taxon>Chitinophaga</taxon>
    </lineage>
</organism>
<evidence type="ECO:0000313" key="5">
    <source>
        <dbReference type="Proteomes" id="UP000198984"/>
    </source>
</evidence>
<dbReference type="Proteomes" id="UP000198984">
    <property type="component" value="Unassembled WGS sequence"/>
</dbReference>
<dbReference type="PANTHER" id="PTHR30388">
    <property type="entry name" value="ALDEHYDE OXIDOREDUCTASE MOLYBDENUM COFACTOR ASSEMBLY PROTEIN"/>
    <property type="match status" value="1"/>
</dbReference>